<dbReference type="EMBL" id="JADIMF010000090">
    <property type="protein sequence ID" value="MBO8469293.1"/>
    <property type="molecule type" value="Genomic_DNA"/>
</dbReference>
<evidence type="ECO:0008006" key="3">
    <source>
        <dbReference type="Google" id="ProtNLM"/>
    </source>
</evidence>
<sequence length="314" mass="36429">MKDFIEKVLHQKVRIRHCDTYQILPLILRKCFEFYQMEILNQFFILAEAKENISLSSLRKQHKQLEQLTGKYCVLYLKHLNSYARDKLVEEGIPFIWDNRQIYIPAIGMLLTQGEAREIKPCSRISFVTQKFILSAIYGAWDEVSVTEAAEKMGVSKMSITRTFDEIESLNIPILAQNGKRRRYIKIGSKKEIWDTVRPFLRSPLLKEYRLEKPFSSLSVKSGISGLAEMSMLEDDVYVTYAATKREITAMEINNEKQVPSEEVPGCVVHEVGYSIPFCHGKTLDPLSIFMLLEDIDDPRVQIALDKMLEDYVW</sequence>
<dbReference type="Proteomes" id="UP000810292">
    <property type="component" value="Unassembled WGS sequence"/>
</dbReference>
<reference evidence="1" key="1">
    <citation type="submission" date="2020-10" db="EMBL/GenBank/DDBJ databases">
        <authorList>
            <person name="Gilroy R."/>
        </authorList>
    </citation>
    <scope>NUCLEOTIDE SEQUENCE</scope>
    <source>
        <strain evidence="1">14700</strain>
    </source>
</reference>
<organism evidence="1 2">
    <name type="scientific">Candidatus Ornithospirochaeta stercoravium</name>
    <dbReference type="NCBI Taxonomy" id="2840897"/>
    <lineage>
        <taxon>Bacteria</taxon>
        <taxon>Pseudomonadati</taxon>
        <taxon>Spirochaetota</taxon>
        <taxon>Spirochaetia</taxon>
        <taxon>Spirochaetales</taxon>
        <taxon>Spirochaetaceae</taxon>
        <taxon>Spirochaetaceae incertae sedis</taxon>
        <taxon>Candidatus Ornithospirochaeta</taxon>
    </lineage>
</organism>
<reference evidence="1" key="2">
    <citation type="journal article" date="2021" name="PeerJ">
        <title>Extensive microbial diversity within the chicken gut microbiome revealed by metagenomics and culture.</title>
        <authorList>
            <person name="Gilroy R."/>
            <person name="Ravi A."/>
            <person name="Getino M."/>
            <person name="Pursley I."/>
            <person name="Horton D.L."/>
            <person name="Alikhan N.F."/>
            <person name="Baker D."/>
            <person name="Gharbi K."/>
            <person name="Hall N."/>
            <person name="Watson M."/>
            <person name="Adriaenssens E.M."/>
            <person name="Foster-Nyarko E."/>
            <person name="Jarju S."/>
            <person name="Secka A."/>
            <person name="Antonio M."/>
            <person name="Oren A."/>
            <person name="Chaudhuri R.R."/>
            <person name="La Ragione R."/>
            <person name="Hildebrand F."/>
            <person name="Pallen M.J."/>
        </authorList>
    </citation>
    <scope>NUCLEOTIDE SEQUENCE</scope>
    <source>
        <strain evidence="1">14700</strain>
    </source>
</reference>
<evidence type="ECO:0000313" key="2">
    <source>
        <dbReference type="Proteomes" id="UP000810292"/>
    </source>
</evidence>
<name>A0A9D9NDE2_9SPIO</name>
<protein>
    <recommendedName>
        <fullName evidence="3">Helix-turn-helix type 11 domain-containing protein</fullName>
    </recommendedName>
</protein>
<accession>A0A9D9NDE2</accession>
<proteinExistence type="predicted"/>
<dbReference type="AlphaFoldDB" id="A0A9D9NDE2"/>
<gene>
    <name evidence="1" type="ORF">IAA72_05870</name>
</gene>
<evidence type="ECO:0000313" key="1">
    <source>
        <dbReference type="EMBL" id="MBO8469293.1"/>
    </source>
</evidence>
<comment type="caution">
    <text evidence="1">The sequence shown here is derived from an EMBL/GenBank/DDBJ whole genome shotgun (WGS) entry which is preliminary data.</text>
</comment>